<organism evidence="2 3">
    <name type="scientific">Ostreobium quekettii</name>
    <dbReference type="NCBI Taxonomy" id="121088"/>
    <lineage>
        <taxon>Eukaryota</taxon>
        <taxon>Viridiplantae</taxon>
        <taxon>Chlorophyta</taxon>
        <taxon>core chlorophytes</taxon>
        <taxon>Ulvophyceae</taxon>
        <taxon>TCBD clade</taxon>
        <taxon>Bryopsidales</taxon>
        <taxon>Ostreobineae</taxon>
        <taxon>Ostreobiaceae</taxon>
        <taxon>Ostreobium</taxon>
    </lineage>
</organism>
<dbReference type="EMBL" id="CAJHUC010002216">
    <property type="protein sequence ID" value="CAD7703415.1"/>
    <property type="molecule type" value="Genomic_DNA"/>
</dbReference>
<protein>
    <submittedName>
        <fullName evidence="2">Uncharacterized protein</fullName>
    </submittedName>
</protein>
<evidence type="ECO:0000313" key="2">
    <source>
        <dbReference type="EMBL" id="CAD7703415.1"/>
    </source>
</evidence>
<name>A0A8S1J7W3_9CHLO</name>
<evidence type="ECO:0000256" key="1">
    <source>
        <dbReference type="SAM" id="MobiDB-lite"/>
    </source>
</evidence>
<dbReference type="Proteomes" id="UP000708148">
    <property type="component" value="Unassembled WGS sequence"/>
</dbReference>
<feature type="compositionally biased region" description="Basic and acidic residues" evidence="1">
    <location>
        <begin position="1"/>
        <end position="15"/>
    </location>
</feature>
<keyword evidence="3" id="KW-1185">Reference proteome</keyword>
<proteinExistence type="predicted"/>
<evidence type="ECO:0000313" key="3">
    <source>
        <dbReference type="Proteomes" id="UP000708148"/>
    </source>
</evidence>
<gene>
    <name evidence="2" type="ORF">OSTQU699_LOCUS8772</name>
</gene>
<dbReference type="AlphaFoldDB" id="A0A8S1J7W3"/>
<sequence>MRSGRRAESAKRMGDAFDGATDGDAERPPPRRARPRTAPTGSASAAGPDTARPASFIRNMISPASSTVSTPRCRRVSAANPGADRSHRKAPVPRRACPRVDSRRRPRGAPCPGRDRGGAEVGSEGGARRGCNEGGLARMGSAWTSHRCEARHFPKLLEDLEDEPLSGWRTHDLL</sequence>
<accession>A0A8S1J7W3</accession>
<feature type="region of interest" description="Disordered" evidence="1">
    <location>
        <begin position="1"/>
        <end position="138"/>
    </location>
</feature>
<comment type="caution">
    <text evidence="2">The sequence shown here is derived from an EMBL/GenBank/DDBJ whole genome shotgun (WGS) entry which is preliminary data.</text>
</comment>
<reference evidence="2" key="1">
    <citation type="submission" date="2020-12" db="EMBL/GenBank/DDBJ databases">
        <authorList>
            <person name="Iha C."/>
        </authorList>
    </citation>
    <scope>NUCLEOTIDE SEQUENCE</scope>
</reference>